<dbReference type="AlphaFoldDB" id="A0A164S9H8"/>
<proteinExistence type="predicted"/>
<feature type="region of interest" description="Disordered" evidence="1">
    <location>
        <begin position="1"/>
        <end position="20"/>
    </location>
</feature>
<feature type="non-terminal residue" evidence="2">
    <location>
        <position position="1"/>
    </location>
</feature>
<evidence type="ECO:0000256" key="1">
    <source>
        <dbReference type="SAM" id="MobiDB-lite"/>
    </source>
</evidence>
<sequence>AVRRAQLAPPGRTLQAPSSVPKAAERALDRNLIFVVPEIGLPVCAAIATHFRYYCETFLRAWPAPGPHFLFPSSNGLVNRSGQLIRQSAWSNCIPFLRHPSLLQHPLRSRLLISHVLSSISRPFTTLISPRKSSRFIFLTDTKRKSQRASC</sequence>
<protein>
    <submittedName>
        <fullName evidence="2">Uncharacterized protein</fullName>
    </submittedName>
</protein>
<keyword evidence="3" id="KW-1185">Reference proteome</keyword>
<organism evidence="2 3">
    <name type="scientific">Sistotremastrum niveocremeum HHB9708</name>
    <dbReference type="NCBI Taxonomy" id="1314777"/>
    <lineage>
        <taxon>Eukaryota</taxon>
        <taxon>Fungi</taxon>
        <taxon>Dikarya</taxon>
        <taxon>Basidiomycota</taxon>
        <taxon>Agaricomycotina</taxon>
        <taxon>Agaricomycetes</taxon>
        <taxon>Sistotremastrales</taxon>
        <taxon>Sistotremastraceae</taxon>
        <taxon>Sertulicium</taxon>
        <taxon>Sertulicium niveocremeum</taxon>
    </lineage>
</organism>
<gene>
    <name evidence="2" type="ORF">SISNIDRAFT_430110</name>
</gene>
<dbReference type="EMBL" id="KV419416">
    <property type="protein sequence ID" value="KZS91268.1"/>
    <property type="molecule type" value="Genomic_DNA"/>
</dbReference>
<accession>A0A164S9H8</accession>
<evidence type="ECO:0000313" key="3">
    <source>
        <dbReference type="Proteomes" id="UP000076722"/>
    </source>
</evidence>
<dbReference type="Proteomes" id="UP000076722">
    <property type="component" value="Unassembled WGS sequence"/>
</dbReference>
<reference evidence="2 3" key="1">
    <citation type="journal article" date="2016" name="Mol. Biol. Evol.">
        <title>Comparative Genomics of Early-Diverging Mushroom-Forming Fungi Provides Insights into the Origins of Lignocellulose Decay Capabilities.</title>
        <authorList>
            <person name="Nagy L.G."/>
            <person name="Riley R."/>
            <person name="Tritt A."/>
            <person name="Adam C."/>
            <person name="Daum C."/>
            <person name="Floudas D."/>
            <person name="Sun H."/>
            <person name="Yadav J.S."/>
            <person name="Pangilinan J."/>
            <person name="Larsson K.H."/>
            <person name="Matsuura K."/>
            <person name="Barry K."/>
            <person name="Labutti K."/>
            <person name="Kuo R."/>
            <person name="Ohm R.A."/>
            <person name="Bhattacharya S.S."/>
            <person name="Shirouzu T."/>
            <person name="Yoshinaga Y."/>
            <person name="Martin F.M."/>
            <person name="Grigoriev I.V."/>
            <person name="Hibbett D.S."/>
        </authorList>
    </citation>
    <scope>NUCLEOTIDE SEQUENCE [LARGE SCALE GENOMIC DNA]</scope>
    <source>
        <strain evidence="2 3">HHB9708</strain>
    </source>
</reference>
<name>A0A164S9H8_9AGAM</name>
<evidence type="ECO:0000313" key="2">
    <source>
        <dbReference type="EMBL" id="KZS91268.1"/>
    </source>
</evidence>